<feature type="domain" description="Phosphotyrosine protein phosphatase I" evidence="4">
    <location>
        <begin position="2"/>
        <end position="191"/>
    </location>
</feature>
<dbReference type="EMBL" id="JASJND010000005">
    <property type="protein sequence ID" value="MDJ1114506.1"/>
    <property type="molecule type" value="Genomic_DNA"/>
</dbReference>
<comment type="caution">
    <text evidence="5">The sequence shown here is derived from an EMBL/GenBank/DDBJ whole genome shotgun (WGS) entry which is preliminary data.</text>
</comment>
<evidence type="ECO:0000313" key="6">
    <source>
        <dbReference type="Proteomes" id="UP001321481"/>
    </source>
</evidence>
<keyword evidence="6" id="KW-1185">Reference proteome</keyword>
<evidence type="ECO:0000313" key="5">
    <source>
        <dbReference type="EMBL" id="MDJ1114506.1"/>
    </source>
</evidence>
<comment type="similarity">
    <text evidence="1">Belongs to the low molecular weight phosphotyrosine protein phosphatase family.</text>
</comment>
<dbReference type="InterPro" id="IPR036196">
    <property type="entry name" value="Ptyr_pPase_sf"/>
</dbReference>
<organism evidence="5 6">
    <name type="scientific">Microbacterium dauci</name>
    <dbReference type="NCBI Taxonomy" id="3048008"/>
    <lineage>
        <taxon>Bacteria</taxon>
        <taxon>Bacillati</taxon>
        <taxon>Actinomycetota</taxon>
        <taxon>Actinomycetes</taxon>
        <taxon>Micrococcales</taxon>
        <taxon>Microbacteriaceae</taxon>
        <taxon>Microbacterium</taxon>
    </lineage>
</organism>
<name>A0ABT6ZEB2_9MICO</name>
<dbReference type="RefSeq" id="WP_283716129.1">
    <property type="nucleotide sequence ID" value="NZ_JASJND010000005.1"/>
</dbReference>
<evidence type="ECO:0000259" key="4">
    <source>
        <dbReference type="SMART" id="SM00226"/>
    </source>
</evidence>
<keyword evidence="3" id="KW-0904">Protein phosphatase</keyword>
<dbReference type="InterPro" id="IPR017867">
    <property type="entry name" value="Tyr_phospatase_low_mol_wt"/>
</dbReference>
<evidence type="ECO:0000256" key="2">
    <source>
        <dbReference type="ARBA" id="ARBA00022801"/>
    </source>
</evidence>
<dbReference type="Pfam" id="PF01451">
    <property type="entry name" value="LMWPc"/>
    <property type="match status" value="1"/>
</dbReference>
<protein>
    <submittedName>
        <fullName evidence="5">Low molecular weight phosphatase family protein</fullName>
    </submittedName>
</protein>
<dbReference type="InterPro" id="IPR023485">
    <property type="entry name" value="Ptyr_pPase"/>
</dbReference>
<dbReference type="PANTHER" id="PTHR11717">
    <property type="entry name" value="LOW MOLECULAR WEIGHT PROTEIN TYROSINE PHOSPHATASE"/>
    <property type="match status" value="1"/>
</dbReference>
<dbReference type="SUPFAM" id="SSF52788">
    <property type="entry name" value="Phosphotyrosine protein phosphatases I"/>
    <property type="match status" value="1"/>
</dbReference>
<dbReference type="SMART" id="SM00226">
    <property type="entry name" value="LMWPc"/>
    <property type="match status" value="1"/>
</dbReference>
<reference evidence="5 6" key="1">
    <citation type="submission" date="2023-05" db="EMBL/GenBank/DDBJ databases">
        <title>Microbacterium dauci sp.nov., Isolated from Carrot Rhizosphere Soil.</title>
        <authorList>
            <person name="Xiao Z."/>
            <person name="Zheng J."/>
        </authorList>
    </citation>
    <scope>NUCLEOTIDE SEQUENCE [LARGE SCALE GENOMIC DNA]</scope>
    <source>
        <strain evidence="5 6">LX3-4</strain>
    </source>
</reference>
<dbReference type="InterPro" id="IPR050438">
    <property type="entry name" value="LMW_PTPase"/>
</dbReference>
<dbReference type="PRINTS" id="PR00719">
    <property type="entry name" value="LMWPTPASE"/>
</dbReference>
<evidence type="ECO:0000256" key="1">
    <source>
        <dbReference type="ARBA" id="ARBA00011063"/>
    </source>
</evidence>
<dbReference type="PANTHER" id="PTHR11717:SF31">
    <property type="entry name" value="LOW MOLECULAR WEIGHT PROTEIN-TYROSINE-PHOSPHATASE ETP-RELATED"/>
    <property type="match status" value="1"/>
</dbReference>
<proteinExistence type="inferred from homology"/>
<evidence type="ECO:0000256" key="3">
    <source>
        <dbReference type="ARBA" id="ARBA00022912"/>
    </source>
</evidence>
<gene>
    <name evidence="5" type="ORF">QNI14_08570</name>
</gene>
<accession>A0ABT6ZEB2</accession>
<dbReference type="Gene3D" id="3.40.50.2300">
    <property type="match status" value="1"/>
</dbReference>
<sequence>MFEIMTVCTGNICRSPLAQQLLHQRLADLPHAMTSGGTFDMRSAEMPDDAQRLAVMLGVPADEAASHRSQLVDAERLRTPDLVIAMTREHRKAVVSVAPARLRTTFTARELGRLAASLSDDEIASAADAGGTDASARLRAAVQLAAGQRGMIPPPEAPEDDDVVDPYRLPWETYELMGRQLVPAVDQIARFVRIAVSG</sequence>
<keyword evidence="2" id="KW-0378">Hydrolase</keyword>
<dbReference type="Proteomes" id="UP001321481">
    <property type="component" value="Unassembled WGS sequence"/>
</dbReference>